<dbReference type="Gene3D" id="3.40.190.10">
    <property type="entry name" value="Periplasmic binding protein-like II"/>
    <property type="match status" value="2"/>
</dbReference>
<organism evidence="1 2">
    <name type="scientific">Alteromonas alba</name>
    <dbReference type="NCBI Taxonomy" id="2079529"/>
    <lineage>
        <taxon>Bacteria</taxon>
        <taxon>Pseudomonadati</taxon>
        <taxon>Pseudomonadota</taxon>
        <taxon>Gammaproteobacteria</taxon>
        <taxon>Alteromonadales</taxon>
        <taxon>Alteromonadaceae</taxon>
        <taxon>Alteromonas/Salinimonas group</taxon>
        <taxon>Alteromonas</taxon>
    </lineage>
</organism>
<gene>
    <name evidence="1" type="ORF">C6Y40_05850</name>
</gene>
<dbReference type="SUPFAM" id="SSF53850">
    <property type="entry name" value="Periplasmic binding protein-like II"/>
    <property type="match status" value="1"/>
</dbReference>
<evidence type="ECO:0000313" key="1">
    <source>
        <dbReference type="EMBL" id="PRO74480.1"/>
    </source>
</evidence>
<keyword evidence="2" id="KW-1185">Reference proteome</keyword>
<evidence type="ECO:0000313" key="2">
    <source>
        <dbReference type="Proteomes" id="UP000238949"/>
    </source>
</evidence>
<evidence type="ECO:0008006" key="3">
    <source>
        <dbReference type="Google" id="ProtNLM"/>
    </source>
</evidence>
<protein>
    <recommendedName>
        <fullName evidence="3">Solute-binding protein family 3/N-terminal domain-containing protein</fullName>
    </recommendedName>
</protein>
<name>A0A2S9VDE7_9ALTE</name>
<proteinExistence type="predicted"/>
<dbReference type="AlphaFoldDB" id="A0A2S9VDE7"/>
<dbReference type="Proteomes" id="UP000238949">
    <property type="component" value="Unassembled WGS sequence"/>
</dbReference>
<dbReference type="EMBL" id="PVNP01000049">
    <property type="protein sequence ID" value="PRO74480.1"/>
    <property type="molecule type" value="Genomic_DNA"/>
</dbReference>
<accession>A0A2S9VDE7</accession>
<sequence>MLAGWLCLTSANGLAQPTAFGEVSEINIPTYQPGTGEFYFYIKTLLSLALAQTDNQYGPVILVPDARVVSQEQQFEELTLGLTDITWSITTIKREQQHIAVRVPLTAGLFGYRVMLVREKDERFAMPLSITALKALTAIQGTGWPDNSILTYNGFQLITDSYDETFKRLSDGSADYFPRAAHEVFEELAMRASGDLVIASHLTLQYDNPMFFFVSKRKPELARRLEKGLAILAANGDLSRLLTSQHFYIRARNLLAGRTLISLENPLLSDATKAATARFDSPLEHLF</sequence>
<reference evidence="2" key="1">
    <citation type="journal article" date="2020" name="Int. J. Syst. Evol. Microbiol.">
        <title>Alteromonas alba sp. nov., a marine bacterium isolated from the seawater of the West Pacific Ocean.</title>
        <authorList>
            <person name="Sun C."/>
            <person name="Wu Y.-H."/>
            <person name="Xamxidin M."/>
            <person name="Cheng H."/>
            <person name="Xu X.-W."/>
        </authorList>
    </citation>
    <scope>NUCLEOTIDE SEQUENCE [LARGE SCALE GENOMIC DNA]</scope>
    <source>
        <strain evidence="2">190</strain>
    </source>
</reference>
<comment type="caution">
    <text evidence="1">The sequence shown here is derived from an EMBL/GenBank/DDBJ whole genome shotgun (WGS) entry which is preliminary data.</text>
</comment>